<evidence type="ECO:0000313" key="10">
    <source>
        <dbReference type="Proteomes" id="UP000663861"/>
    </source>
</evidence>
<sequence length="610" mass="65243">MSYVNEQPTATTPPSTDRFRGIKRYGKKFTTRDGWLGDYDFAWLCSPGLPWGKRKATRAPQFYALDADLPILLAMTCGFQHALAMLAGLITPPIIFSSALNLDGATQAYMISASLIGCGILSLVQMSRLHIWRNYYLGTGLITVVGTSFATLSTGFSIFNSLYANGKCPSTTAADGTVTRGPCPDAYGMLLAADGTVTRGPCPDAYGMLLGTSLICSFLEMGMAFVPPKKLKKIFPPIVTGTVILLIGASLIGESGVLNWAGGSNDCHLRPETGIFRLCPTIMAKRPLPWGSPEFIGLGFLSFITIVLVELFGSPFLKNASIIVGLLVGCIVSGAAGYMDSSAINRAPAITFLWVKTFKIRVYPPAILPMLAVYISLAMEAIGDITASAEVSRVEVDGEVFDTRIQGGVLADGIGGFVSALFTVTPLSIFAQNNGVIAITRCANRTAGRWCCGFLIFFGVLGKISGVFLSIPNSVLGGVTTFLFASVMVSGIRVLATIKWQRRDRFILAGALSFGLGDLLVPEWYAHLFDGVEANSGLQGFFDSITIVLSTPFLIAGVVAVILNLIIPPEEDVSNIVEHDADAEAQHDRESSSIDETKKERSDLGRTALE</sequence>
<dbReference type="AlphaFoldDB" id="A0A8H3H629"/>
<dbReference type="Pfam" id="PF00860">
    <property type="entry name" value="Xan_ur_permease"/>
    <property type="match status" value="1"/>
</dbReference>
<evidence type="ECO:0000256" key="7">
    <source>
        <dbReference type="SAM" id="MobiDB-lite"/>
    </source>
</evidence>
<evidence type="ECO:0000256" key="8">
    <source>
        <dbReference type="SAM" id="Phobius"/>
    </source>
</evidence>
<comment type="subcellular location">
    <subcellularLocation>
        <location evidence="1">Membrane</location>
        <topology evidence="1">Multi-pass membrane protein</topology>
    </subcellularLocation>
</comment>
<dbReference type="GO" id="GO:0005886">
    <property type="term" value="C:plasma membrane"/>
    <property type="evidence" value="ECO:0007669"/>
    <property type="project" value="TreeGrafter"/>
</dbReference>
<evidence type="ECO:0000256" key="2">
    <source>
        <dbReference type="ARBA" id="ARBA00008821"/>
    </source>
</evidence>
<feature type="region of interest" description="Disordered" evidence="7">
    <location>
        <begin position="579"/>
        <end position="610"/>
    </location>
</feature>
<accession>A0A8H3H629</accession>
<dbReference type="PROSITE" id="PS01116">
    <property type="entry name" value="XANTH_URACIL_PERMASE"/>
    <property type="match status" value="1"/>
</dbReference>
<proteinExistence type="inferred from homology"/>
<evidence type="ECO:0000313" key="9">
    <source>
        <dbReference type="EMBL" id="CAE6487558.1"/>
    </source>
</evidence>
<evidence type="ECO:0000256" key="5">
    <source>
        <dbReference type="ARBA" id="ARBA00022989"/>
    </source>
</evidence>
<reference evidence="9" key="1">
    <citation type="submission" date="2021-01" db="EMBL/GenBank/DDBJ databases">
        <authorList>
            <person name="Kaushik A."/>
        </authorList>
    </citation>
    <scope>NUCLEOTIDE SEQUENCE</scope>
    <source>
        <strain evidence="9">AG4-RS23</strain>
    </source>
</reference>
<dbReference type="GO" id="GO:0042907">
    <property type="term" value="F:xanthine transmembrane transporter activity"/>
    <property type="evidence" value="ECO:0007669"/>
    <property type="project" value="TreeGrafter"/>
</dbReference>
<feature type="transmembrane region" description="Helical" evidence="8">
    <location>
        <begin position="450"/>
        <end position="469"/>
    </location>
</feature>
<comment type="caution">
    <text evidence="9">The sequence shown here is derived from an EMBL/GenBank/DDBJ whole genome shotgun (WGS) entry which is preliminary data.</text>
</comment>
<evidence type="ECO:0000256" key="3">
    <source>
        <dbReference type="ARBA" id="ARBA00022448"/>
    </source>
</evidence>
<keyword evidence="3" id="KW-0813">Transport</keyword>
<feature type="transmembrane region" description="Helical" evidence="8">
    <location>
        <begin position="107"/>
        <end position="124"/>
    </location>
</feature>
<keyword evidence="5 8" id="KW-1133">Transmembrane helix</keyword>
<feature type="transmembrane region" description="Helical" evidence="8">
    <location>
        <begin position="205"/>
        <end position="227"/>
    </location>
</feature>
<organism evidence="9 10">
    <name type="scientific">Rhizoctonia solani</name>
    <dbReference type="NCBI Taxonomy" id="456999"/>
    <lineage>
        <taxon>Eukaryota</taxon>
        <taxon>Fungi</taxon>
        <taxon>Dikarya</taxon>
        <taxon>Basidiomycota</taxon>
        <taxon>Agaricomycotina</taxon>
        <taxon>Agaricomycetes</taxon>
        <taxon>Cantharellales</taxon>
        <taxon>Ceratobasidiaceae</taxon>
        <taxon>Rhizoctonia</taxon>
    </lineage>
</organism>
<dbReference type="GO" id="GO:0000324">
    <property type="term" value="C:fungal-type vacuole"/>
    <property type="evidence" value="ECO:0007669"/>
    <property type="project" value="TreeGrafter"/>
</dbReference>
<evidence type="ECO:0000256" key="4">
    <source>
        <dbReference type="ARBA" id="ARBA00022692"/>
    </source>
</evidence>
<evidence type="ECO:0000256" key="1">
    <source>
        <dbReference type="ARBA" id="ARBA00004141"/>
    </source>
</evidence>
<feature type="transmembrane region" description="Helical" evidence="8">
    <location>
        <begin position="136"/>
        <end position="159"/>
    </location>
</feature>
<feature type="transmembrane region" description="Helical" evidence="8">
    <location>
        <begin position="506"/>
        <end position="525"/>
    </location>
</feature>
<gene>
    <name evidence="9" type="ORF">RDB_LOCUS107076</name>
</gene>
<feature type="transmembrane region" description="Helical" evidence="8">
    <location>
        <begin position="295"/>
        <end position="313"/>
    </location>
</feature>
<evidence type="ECO:0008006" key="11">
    <source>
        <dbReference type="Google" id="ProtNLM"/>
    </source>
</evidence>
<dbReference type="PANTHER" id="PTHR42810:SF2">
    <property type="entry name" value="PURINE PERMEASE C1399.01C-RELATED"/>
    <property type="match status" value="1"/>
</dbReference>
<feature type="transmembrane region" description="Helical" evidence="8">
    <location>
        <begin position="475"/>
        <end position="494"/>
    </location>
</feature>
<feature type="transmembrane region" description="Helical" evidence="8">
    <location>
        <begin position="234"/>
        <end position="253"/>
    </location>
</feature>
<keyword evidence="6 8" id="KW-0472">Membrane</keyword>
<keyword evidence="4 8" id="KW-0812">Transmembrane</keyword>
<dbReference type="Proteomes" id="UP000663861">
    <property type="component" value="Unassembled WGS sequence"/>
</dbReference>
<dbReference type="InterPro" id="IPR006042">
    <property type="entry name" value="Xan_ur_permease"/>
</dbReference>
<feature type="transmembrane region" description="Helical" evidence="8">
    <location>
        <begin position="545"/>
        <end position="567"/>
    </location>
</feature>
<dbReference type="PANTHER" id="PTHR42810">
    <property type="entry name" value="PURINE PERMEASE C1399.01C-RELATED"/>
    <property type="match status" value="1"/>
</dbReference>
<protein>
    <recommendedName>
        <fullName evidence="11">Purine permease</fullName>
    </recommendedName>
</protein>
<dbReference type="InterPro" id="IPR006043">
    <property type="entry name" value="NCS2"/>
</dbReference>
<dbReference type="NCBIfam" id="TIGR00801">
    <property type="entry name" value="ncs2"/>
    <property type="match status" value="1"/>
</dbReference>
<evidence type="ECO:0000256" key="6">
    <source>
        <dbReference type="ARBA" id="ARBA00023136"/>
    </source>
</evidence>
<dbReference type="EMBL" id="CAJMWY010002345">
    <property type="protein sequence ID" value="CAE6487558.1"/>
    <property type="molecule type" value="Genomic_DNA"/>
</dbReference>
<feature type="transmembrane region" description="Helical" evidence="8">
    <location>
        <begin position="320"/>
        <end position="339"/>
    </location>
</feature>
<comment type="similarity">
    <text evidence="2">Belongs to the nucleobase:cation symporter-2 (NCS2) (TC 2.A.40) family.</text>
</comment>
<feature type="transmembrane region" description="Helical" evidence="8">
    <location>
        <begin position="71"/>
        <end position="95"/>
    </location>
</feature>
<name>A0A8H3H629_9AGAM</name>